<dbReference type="RefSeq" id="WP_142454844.1">
    <property type="nucleotide sequence ID" value="NZ_FXTP01000010.1"/>
</dbReference>
<dbReference type="PANTHER" id="PTHR35882:SF2">
    <property type="entry name" value="PELA"/>
    <property type="match status" value="1"/>
</dbReference>
<feature type="domain" description="Glycoside-hydrolase family GH114 TIM-barrel" evidence="1">
    <location>
        <begin position="204"/>
        <end position="314"/>
    </location>
</feature>
<dbReference type="InterPro" id="IPR017853">
    <property type="entry name" value="GH"/>
</dbReference>
<keyword evidence="3" id="KW-1185">Reference proteome</keyword>
<sequence length="320" mass="37264">MRTLLPFLLFLFITSFACGIIGTNDTTDYRAEMRSFVQEIADYAHEQDEDFIVIPQNGHELLTVDDSPATEYLNAIDGLGQEDLFFGYEEDNQPTPARATNRLLEQLAVGKDTGKTVLVTDYCHTPFKANQSYSQNQALDFLSFAAPERDLTVIPDYPENLPGENDRDITQLSEAENFLYLLNMQEFDTKADYISAIQNTNYDVLIMDAFWNKNLFTDEDVEALRQKENGGKRLVISYMSIGEAEDYRFYWQPGWHTGNPNWLVRENPNWEGNYKVKYWDPEWKRIIYNGEDSYLQKILNSRFDGVYLDIIDGFYFFENR</sequence>
<dbReference type="AlphaFoldDB" id="A0A521E0C6"/>
<dbReference type="PRINTS" id="PR01545">
    <property type="entry name" value="THEMAYE10DUF"/>
</dbReference>
<dbReference type="PROSITE" id="PS51257">
    <property type="entry name" value="PROKAR_LIPOPROTEIN"/>
    <property type="match status" value="1"/>
</dbReference>
<evidence type="ECO:0000259" key="1">
    <source>
        <dbReference type="Pfam" id="PF03537"/>
    </source>
</evidence>
<dbReference type="Pfam" id="PF03537">
    <property type="entry name" value="Glyco_hydro_114"/>
    <property type="match status" value="1"/>
</dbReference>
<gene>
    <name evidence="2" type="ORF">SAMN06265219_11022</name>
</gene>
<evidence type="ECO:0000313" key="2">
    <source>
        <dbReference type="EMBL" id="SMO77332.1"/>
    </source>
</evidence>
<reference evidence="2 3" key="1">
    <citation type="submission" date="2017-05" db="EMBL/GenBank/DDBJ databases">
        <authorList>
            <person name="Varghese N."/>
            <person name="Submissions S."/>
        </authorList>
    </citation>
    <scope>NUCLEOTIDE SEQUENCE [LARGE SCALE GENOMIC DNA]</scope>
    <source>
        <strain evidence="2 3">DSM 21985</strain>
    </source>
</reference>
<protein>
    <recommendedName>
        <fullName evidence="1">Glycoside-hydrolase family GH114 TIM-barrel domain-containing protein</fullName>
    </recommendedName>
</protein>
<dbReference type="InterPro" id="IPR004352">
    <property type="entry name" value="GH114_TIM-barrel"/>
</dbReference>
<proteinExistence type="predicted"/>
<evidence type="ECO:0000313" key="3">
    <source>
        <dbReference type="Proteomes" id="UP000317557"/>
    </source>
</evidence>
<name>A0A521E0C6_9BACT</name>
<dbReference type="Proteomes" id="UP000317557">
    <property type="component" value="Unassembled WGS sequence"/>
</dbReference>
<dbReference type="OrthoDB" id="30037at2"/>
<dbReference type="EMBL" id="FXTP01000010">
    <property type="protein sequence ID" value="SMO77332.1"/>
    <property type="molecule type" value="Genomic_DNA"/>
</dbReference>
<organism evidence="2 3">
    <name type="scientific">Gracilimonas mengyeensis</name>
    <dbReference type="NCBI Taxonomy" id="1302730"/>
    <lineage>
        <taxon>Bacteria</taxon>
        <taxon>Pseudomonadati</taxon>
        <taxon>Balneolota</taxon>
        <taxon>Balneolia</taxon>
        <taxon>Balneolales</taxon>
        <taxon>Balneolaceae</taxon>
        <taxon>Gracilimonas</taxon>
    </lineage>
</organism>
<accession>A0A521E0C6</accession>
<dbReference type="PANTHER" id="PTHR35882">
    <property type="entry name" value="PELA"/>
    <property type="match status" value="1"/>
</dbReference>
<dbReference type="InterPro" id="IPR013785">
    <property type="entry name" value="Aldolase_TIM"/>
</dbReference>
<dbReference type="SUPFAM" id="SSF51445">
    <property type="entry name" value="(Trans)glycosidases"/>
    <property type="match status" value="2"/>
</dbReference>
<dbReference type="Gene3D" id="3.20.20.70">
    <property type="entry name" value="Aldolase class I"/>
    <property type="match status" value="2"/>
</dbReference>
<dbReference type="InterPro" id="IPR016062">
    <property type="entry name" value="TM1410-rel"/>
</dbReference>